<gene>
    <name evidence="2" type="ORF">ABGB03_07340</name>
</gene>
<protein>
    <submittedName>
        <fullName evidence="2">Uncharacterized protein</fullName>
    </submittedName>
</protein>
<evidence type="ECO:0000313" key="2">
    <source>
        <dbReference type="EMBL" id="XBG62719.1"/>
    </source>
</evidence>
<keyword evidence="1" id="KW-0472">Membrane</keyword>
<accession>A0AAU7BWL7</accession>
<dbReference type="RefSeq" id="WP_347926140.1">
    <property type="nucleotide sequence ID" value="NZ_CP157199.1"/>
</dbReference>
<proteinExistence type="predicted"/>
<keyword evidence="1" id="KW-1133">Transmembrane helix</keyword>
<feature type="transmembrane region" description="Helical" evidence="1">
    <location>
        <begin position="6"/>
        <end position="25"/>
    </location>
</feature>
<dbReference type="EMBL" id="CP157199">
    <property type="protein sequence ID" value="XBG62719.1"/>
    <property type="molecule type" value="Genomic_DNA"/>
</dbReference>
<organism evidence="2">
    <name type="scientific">Pontimicrobium sp. SW4</name>
    <dbReference type="NCBI Taxonomy" id="3153519"/>
    <lineage>
        <taxon>Bacteria</taxon>
        <taxon>Pseudomonadati</taxon>
        <taxon>Bacteroidota</taxon>
        <taxon>Flavobacteriia</taxon>
        <taxon>Flavobacteriales</taxon>
        <taxon>Flavobacteriaceae</taxon>
        <taxon>Pontimicrobium</taxon>
    </lineage>
</organism>
<name>A0AAU7BWL7_9FLAO</name>
<evidence type="ECO:0000256" key="1">
    <source>
        <dbReference type="SAM" id="Phobius"/>
    </source>
</evidence>
<dbReference type="AlphaFoldDB" id="A0AAU7BWL7"/>
<reference evidence="2" key="1">
    <citation type="submission" date="2024-05" db="EMBL/GenBank/DDBJ databases">
        <title>Pontimicrobium maritimus sp. nov., isolated form sea water.</title>
        <authorList>
            <person name="Muhammad N."/>
            <person name="Vuong T.Q."/>
            <person name="Han H.L."/>
            <person name="Kim S.-G."/>
        </authorList>
    </citation>
    <scope>NUCLEOTIDE SEQUENCE</scope>
    <source>
        <strain evidence="2">SW4</strain>
    </source>
</reference>
<keyword evidence="1" id="KW-0812">Transmembrane</keyword>
<sequence>MSAYQIVYIVLSVTIWFIGFFHIGKYVKPIWKRYSKFVFYFGMSILLIFWVKHYSLIFIVGHQVLGLVFHIKACKKHDIDWKTCEPKDKYLELHEQWGKGKFK</sequence>
<feature type="transmembrane region" description="Helical" evidence="1">
    <location>
        <begin position="37"/>
        <end position="60"/>
    </location>
</feature>